<proteinExistence type="predicted"/>
<comment type="caution">
    <text evidence="2">The sequence shown here is derived from an EMBL/GenBank/DDBJ whole genome shotgun (WGS) entry which is preliminary data.</text>
</comment>
<evidence type="ECO:0000259" key="1">
    <source>
        <dbReference type="Pfam" id="PF08268"/>
    </source>
</evidence>
<dbReference type="PANTHER" id="PTHR31111:SF138">
    <property type="entry name" value="F-BOX ASSOCIATED DOMAIN-CONTAINING PROTEIN"/>
    <property type="match status" value="1"/>
</dbReference>
<dbReference type="InterPro" id="IPR013187">
    <property type="entry name" value="F-box-assoc_dom_typ3"/>
</dbReference>
<evidence type="ECO:0000313" key="2">
    <source>
        <dbReference type="EMBL" id="KAI3908168.1"/>
    </source>
</evidence>
<organism evidence="2 3">
    <name type="scientific">Papaver atlanticum</name>
    <dbReference type="NCBI Taxonomy" id="357466"/>
    <lineage>
        <taxon>Eukaryota</taxon>
        <taxon>Viridiplantae</taxon>
        <taxon>Streptophyta</taxon>
        <taxon>Embryophyta</taxon>
        <taxon>Tracheophyta</taxon>
        <taxon>Spermatophyta</taxon>
        <taxon>Magnoliopsida</taxon>
        <taxon>Ranunculales</taxon>
        <taxon>Papaveraceae</taxon>
        <taxon>Papaveroideae</taxon>
        <taxon>Papaver</taxon>
    </lineage>
</organism>
<protein>
    <recommendedName>
        <fullName evidence="1">F-box associated beta-propeller type 3 domain-containing protein</fullName>
    </recommendedName>
</protein>
<dbReference type="AlphaFoldDB" id="A0AAD4SHZ5"/>
<evidence type="ECO:0000313" key="3">
    <source>
        <dbReference type="Proteomes" id="UP001202328"/>
    </source>
</evidence>
<dbReference type="EMBL" id="JAJJMB010010520">
    <property type="protein sequence ID" value="KAI3908168.1"/>
    <property type="molecule type" value="Genomic_DNA"/>
</dbReference>
<sequence length="392" mass="44950">MCFKCVSKTWLSLIEEDLLLVKQLSRLDRNNLHENRKELILTANLSKDNSRGEIQKIRKLKSSRPNEILGPVHGFICLVDKLTEVVRVYNLSTRERTPSVRSRLRRVQPLPGFSLFKTYQLGYDPTTKIHKILSVRYVYRQHGQNNNYPGDLYVLCDVLTIGDNAWRRIDEVPPCFGIGFTSVYLNGYIYYCTTTLSTFTSGNPGNSDIVLVAFDLGSEKFRMIRIPEFILNSPPSEFVFNQHANLLEVDGHVAIACRMSAYIVKLWVCREDNKGKKTTNANFCNVEENWTEDTILLPLPFDWDPNIHWGFYTGVGTHQILVRSTHWSDSGIKCTLYSYDLQKKSFTKIHFHGIPSSIRNGCNFKVSTFAESLLPIQKQRSSSGEPHSNIQQ</sequence>
<dbReference type="InterPro" id="IPR017451">
    <property type="entry name" value="F-box-assoc_interact_dom"/>
</dbReference>
<name>A0AAD4SHZ5_9MAGN</name>
<dbReference type="PANTHER" id="PTHR31111">
    <property type="entry name" value="BNAA05G37150D PROTEIN-RELATED"/>
    <property type="match status" value="1"/>
</dbReference>
<dbReference type="Proteomes" id="UP001202328">
    <property type="component" value="Unassembled WGS sequence"/>
</dbReference>
<dbReference type="NCBIfam" id="TIGR01640">
    <property type="entry name" value="F_box_assoc_1"/>
    <property type="match status" value="1"/>
</dbReference>
<keyword evidence="3" id="KW-1185">Reference proteome</keyword>
<dbReference type="Pfam" id="PF08268">
    <property type="entry name" value="FBA_3"/>
    <property type="match status" value="1"/>
</dbReference>
<reference evidence="2" key="1">
    <citation type="submission" date="2022-04" db="EMBL/GenBank/DDBJ databases">
        <title>A functionally conserved STORR gene fusion in Papaver species that diverged 16.8 million years ago.</title>
        <authorList>
            <person name="Catania T."/>
        </authorList>
    </citation>
    <scope>NUCLEOTIDE SEQUENCE</scope>
    <source>
        <strain evidence="2">S-188037</strain>
    </source>
</reference>
<accession>A0AAD4SHZ5</accession>
<feature type="domain" description="F-box associated beta-propeller type 3" evidence="1">
    <location>
        <begin position="61"/>
        <end position="360"/>
    </location>
</feature>
<gene>
    <name evidence="2" type="ORF">MKW98_029469</name>
</gene>